<accession>A0A546X0Y3</accession>
<evidence type="ECO:0000313" key="1">
    <source>
        <dbReference type="EMBL" id="TRA94412.1"/>
    </source>
</evidence>
<sequence length="186" mass="21141">MLTYVPETFSSLFNTDLGQRLWAFLNDYETVLRMKTASDLGKPAVEGVEESLLQNFEADVDTLTEDRWKQMIGHMTRQVMAAAGYVIAQQNVKVNSAVFTRATRYDKSGSFMFHAHRAGGRTIALTGDRAGTNLPKDQKWSYWKSFESGIRARIGFGLEDEKAVIAEIQQKGYYIHYLPRLFRAAK</sequence>
<dbReference type="EMBL" id="SGNY01000015">
    <property type="protein sequence ID" value="TRA94412.1"/>
    <property type="molecule type" value="Genomic_DNA"/>
</dbReference>
<evidence type="ECO:0000313" key="2">
    <source>
        <dbReference type="Proteomes" id="UP000315434"/>
    </source>
</evidence>
<dbReference type="Proteomes" id="UP000315434">
    <property type="component" value="Unassembled WGS sequence"/>
</dbReference>
<gene>
    <name evidence="1" type="ORF">EXN68_26910</name>
</gene>
<reference evidence="1 2" key="1">
    <citation type="journal article" date="2019" name="Appl. Microbiol. Biotechnol.">
        <title>Differential efficiency of wild type rhizogenic strains for rol gene transformation of plants.</title>
        <authorList>
            <person name="Desmet S."/>
            <person name="De Keyser E."/>
            <person name="Van Vaerenbergh J."/>
            <person name="Baeyen S."/>
            <person name="Van Huylenbroeck J."/>
            <person name="Geelen D."/>
            <person name="Dhooghe E."/>
        </authorList>
    </citation>
    <scope>NUCLEOTIDE SEQUENCE [LARGE SCALE GENOMIC DNA]</scope>
    <source>
        <strain evidence="1 2">GBBC3284</strain>
    </source>
</reference>
<organism evidence="1 2">
    <name type="scientific">Rhizobium rhizogenes</name>
    <name type="common">Agrobacterium rhizogenes</name>
    <dbReference type="NCBI Taxonomy" id="359"/>
    <lineage>
        <taxon>Bacteria</taxon>
        <taxon>Pseudomonadati</taxon>
        <taxon>Pseudomonadota</taxon>
        <taxon>Alphaproteobacteria</taxon>
        <taxon>Hyphomicrobiales</taxon>
        <taxon>Rhizobiaceae</taxon>
        <taxon>Rhizobium/Agrobacterium group</taxon>
        <taxon>Rhizobium</taxon>
    </lineage>
</organism>
<name>A0A546X0Y3_RHIRH</name>
<dbReference type="RefSeq" id="WP_142843662.1">
    <property type="nucleotide sequence ID" value="NZ_SGNY01000015.1"/>
</dbReference>
<dbReference type="OrthoDB" id="9157529at2"/>
<comment type="caution">
    <text evidence="1">The sequence shown here is derived from an EMBL/GenBank/DDBJ whole genome shotgun (WGS) entry which is preliminary data.</text>
</comment>
<proteinExistence type="predicted"/>
<dbReference type="AlphaFoldDB" id="A0A546X0Y3"/>
<protein>
    <submittedName>
        <fullName evidence="1">Uncharacterized protein</fullName>
    </submittedName>
</protein>